<evidence type="ECO:0000313" key="1">
    <source>
        <dbReference type="EMBL" id="OAF69421.1"/>
    </source>
</evidence>
<comment type="caution">
    <text evidence="1">The sequence shown here is derived from an EMBL/GenBank/DDBJ whole genome shotgun (WGS) entry which is preliminary data.</text>
</comment>
<proteinExistence type="predicted"/>
<protein>
    <submittedName>
        <fullName evidence="1">Uncharacterized protein</fullName>
    </submittedName>
</protein>
<organism evidence="1 2">
    <name type="scientific">Intoshia linei</name>
    <dbReference type="NCBI Taxonomy" id="1819745"/>
    <lineage>
        <taxon>Eukaryota</taxon>
        <taxon>Metazoa</taxon>
        <taxon>Spiralia</taxon>
        <taxon>Lophotrochozoa</taxon>
        <taxon>Mesozoa</taxon>
        <taxon>Orthonectida</taxon>
        <taxon>Rhopaluridae</taxon>
        <taxon>Intoshia</taxon>
    </lineage>
</organism>
<name>A0A177B761_9BILA</name>
<gene>
    <name evidence="1" type="ORF">A3Q56_02799</name>
</gene>
<dbReference type="Proteomes" id="UP000078046">
    <property type="component" value="Unassembled WGS sequence"/>
</dbReference>
<keyword evidence="2" id="KW-1185">Reference proteome</keyword>
<evidence type="ECO:0000313" key="2">
    <source>
        <dbReference type="Proteomes" id="UP000078046"/>
    </source>
</evidence>
<dbReference type="AlphaFoldDB" id="A0A177B761"/>
<dbReference type="EMBL" id="LWCA01000284">
    <property type="protein sequence ID" value="OAF69421.1"/>
    <property type="molecule type" value="Genomic_DNA"/>
</dbReference>
<reference evidence="1 2" key="1">
    <citation type="submission" date="2016-04" db="EMBL/GenBank/DDBJ databases">
        <title>The genome of Intoshia linei affirms orthonectids as highly simplified spiralians.</title>
        <authorList>
            <person name="Mikhailov K.V."/>
            <person name="Slusarev G.S."/>
            <person name="Nikitin M.A."/>
            <person name="Logacheva M.D."/>
            <person name="Penin A."/>
            <person name="Aleoshin V."/>
            <person name="Panchin Y.V."/>
        </authorList>
    </citation>
    <scope>NUCLEOTIDE SEQUENCE [LARGE SCALE GENOMIC DNA]</scope>
    <source>
        <strain evidence="1">Intl2013</strain>
        <tissue evidence="1">Whole animal</tissue>
    </source>
</reference>
<sequence length="121" mass="14359">MWISMSHEEFDVINLSQYKKVDLQKLPLKTGNASTHFLPTNKEKRFQNYKRVNRTSFVLSQNVRNFTNQKPINFGYIEIDNNQNKINFNFTDKGTTWTRSKIPLDYLYQKSKNDYVKGGKI</sequence>
<accession>A0A177B761</accession>